<dbReference type="EMBL" id="KV006900">
    <property type="protein sequence ID" value="KZV32240.1"/>
    <property type="molecule type" value="Genomic_DNA"/>
</dbReference>
<dbReference type="PANTHER" id="PTHR33083">
    <property type="entry name" value="EXPRESSED PROTEIN"/>
    <property type="match status" value="1"/>
</dbReference>
<sequence>MIFIIYFDYLNWFRNNITLHSTFGIGLICCPQEIKNDLYNIYSPGSSGWTSLRDPEFQEADILEGYLGAKASDSLPKRLQTTSARNVPKPNKTSEPPKIGQQSAPVSIPDSSKIYGSSSKKSTLRNSYSLLSGDSDVDYANHRSSKSEDEYEEVAVEEEWHDLIPPHEWIARKVSRSEIFSFSVCEGAGRTLKGRDLSRVRNAVLTRTGFLESNSRY</sequence>
<proteinExistence type="inferred from homology"/>
<evidence type="ECO:0000256" key="2">
    <source>
        <dbReference type="SAM" id="MobiDB-lite"/>
    </source>
</evidence>
<name>A0A2Z7BDE1_9LAMI</name>
<keyword evidence="4" id="KW-1185">Reference proteome</keyword>
<dbReference type="Pfam" id="PF04520">
    <property type="entry name" value="Senescence_reg"/>
    <property type="match status" value="1"/>
</dbReference>
<reference evidence="3 4" key="1">
    <citation type="journal article" date="2015" name="Proc. Natl. Acad. Sci. U.S.A.">
        <title>The resurrection genome of Boea hygrometrica: A blueprint for survival of dehydration.</title>
        <authorList>
            <person name="Xiao L."/>
            <person name="Yang G."/>
            <person name="Zhang L."/>
            <person name="Yang X."/>
            <person name="Zhao S."/>
            <person name="Ji Z."/>
            <person name="Zhou Q."/>
            <person name="Hu M."/>
            <person name="Wang Y."/>
            <person name="Chen M."/>
            <person name="Xu Y."/>
            <person name="Jin H."/>
            <person name="Xiao X."/>
            <person name="Hu G."/>
            <person name="Bao F."/>
            <person name="Hu Y."/>
            <person name="Wan P."/>
            <person name="Li L."/>
            <person name="Deng X."/>
            <person name="Kuang T."/>
            <person name="Xiang C."/>
            <person name="Zhu J.K."/>
            <person name="Oliver M.J."/>
            <person name="He Y."/>
        </authorList>
    </citation>
    <scope>NUCLEOTIDE SEQUENCE [LARGE SCALE GENOMIC DNA]</scope>
    <source>
        <strain evidence="4">cv. XS01</strain>
    </source>
</reference>
<protein>
    <submittedName>
        <fullName evidence="3">Phospholipase D C-like</fullName>
    </submittedName>
</protein>
<organism evidence="3 4">
    <name type="scientific">Dorcoceras hygrometricum</name>
    <dbReference type="NCBI Taxonomy" id="472368"/>
    <lineage>
        <taxon>Eukaryota</taxon>
        <taxon>Viridiplantae</taxon>
        <taxon>Streptophyta</taxon>
        <taxon>Embryophyta</taxon>
        <taxon>Tracheophyta</taxon>
        <taxon>Spermatophyta</taxon>
        <taxon>Magnoliopsida</taxon>
        <taxon>eudicotyledons</taxon>
        <taxon>Gunneridae</taxon>
        <taxon>Pentapetalae</taxon>
        <taxon>asterids</taxon>
        <taxon>lamiids</taxon>
        <taxon>Lamiales</taxon>
        <taxon>Gesneriaceae</taxon>
        <taxon>Didymocarpoideae</taxon>
        <taxon>Trichosporeae</taxon>
        <taxon>Loxocarpinae</taxon>
        <taxon>Dorcoceras</taxon>
    </lineage>
</organism>
<evidence type="ECO:0000313" key="4">
    <source>
        <dbReference type="Proteomes" id="UP000250235"/>
    </source>
</evidence>
<feature type="compositionally biased region" description="Low complexity" evidence="2">
    <location>
        <begin position="111"/>
        <end position="120"/>
    </location>
</feature>
<gene>
    <name evidence="3" type="ORF">F511_22791</name>
</gene>
<evidence type="ECO:0000313" key="3">
    <source>
        <dbReference type="EMBL" id="KZV32240.1"/>
    </source>
</evidence>
<dbReference type="OrthoDB" id="1917735at2759"/>
<dbReference type="PANTHER" id="PTHR33083:SF103">
    <property type="entry name" value="SENESCENCE REGULATOR"/>
    <property type="match status" value="1"/>
</dbReference>
<dbReference type="GO" id="GO:0010150">
    <property type="term" value="P:leaf senescence"/>
    <property type="evidence" value="ECO:0007669"/>
    <property type="project" value="UniProtKB-ARBA"/>
</dbReference>
<dbReference type="Proteomes" id="UP000250235">
    <property type="component" value="Unassembled WGS sequence"/>
</dbReference>
<comment type="similarity">
    <text evidence="1">Belongs to the senescence regulator S40 family.</text>
</comment>
<dbReference type="AlphaFoldDB" id="A0A2Z7BDE1"/>
<accession>A0A2Z7BDE1</accession>
<dbReference type="InterPro" id="IPR007608">
    <property type="entry name" value="Senescence_reg_S40"/>
</dbReference>
<evidence type="ECO:0000256" key="1">
    <source>
        <dbReference type="ARBA" id="ARBA00034773"/>
    </source>
</evidence>
<feature type="region of interest" description="Disordered" evidence="2">
    <location>
        <begin position="78"/>
        <end position="120"/>
    </location>
</feature>